<feature type="coiled-coil region" evidence="1">
    <location>
        <begin position="282"/>
        <end position="315"/>
    </location>
</feature>
<accession>A0A9K3D060</accession>
<keyword evidence="4" id="KW-1185">Reference proteome</keyword>
<dbReference type="AlphaFoldDB" id="A0A9K3D060"/>
<dbReference type="Proteomes" id="UP000265618">
    <property type="component" value="Unassembled WGS sequence"/>
</dbReference>
<feature type="region of interest" description="Disordered" evidence="2">
    <location>
        <begin position="1"/>
        <end position="22"/>
    </location>
</feature>
<protein>
    <submittedName>
        <fullName evidence="3">Uncharacterized protein</fullName>
    </submittedName>
</protein>
<name>A0A9K3D060_9EUKA</name>
<keyword evidence="1" id="KW-0175">Coiled coil</keyword>
<proteinExistence type="predicted"/>
<comment type="caution">
    <text evidence="3">The sequence shown here is derived from an EMBL/GenBank/DDBJ whole genome shotgun (WGS) entry which is preliminary data.</text>
</comment>
<reference evidence="3 4" key="1">
    <citation type="journal article" date="2018" name="PLoS ONE">
        <title>The draft genome of Kipferlia bialata reveals reductive genome evolution in fornicate parasites.</title>
        <authorList>
            <person name="Tanifuji G."/>
            <person name="Takabayashi S."/>
            <person name="Kume K."/>
            <person name="Takagi M."/>
            <person name="Nakayama T."/>
            <person name="Kamikawa R."/>
            <person name="Inagaki Y."/>
            <person name="Hashimoto T."/>
        </authorList>
    </citation>
    <scope>NUCLEOTIDE SEQUENCE [LARGE SCALE GENOMIC DNA]</scope>
    <source>
        <strain evidence="3">NY0173</strain>
    </source>
</reference>
<sequence>MEGESGDPVPEGDAQTEEQRQRLTEIQEDCGEEIPHADLFKVYTAPSEADLETRLHALLTQCDRPDRELRHQIRRDILTTALIKCRRAELPYCVTRLVYELCRDTVSSMSRGVSRASVQTHLLDKVTSMTRLTLTHLPRLVLGDSGAFPPIEEVAQEVEEEEELVPVTKGKGKAAEAEEAEAPPLHPLCIGLDQCGSVITHSEAKVVMHVLRPLLLNYALYTACLAVTRVEDLATQSVPTPHVPAPLPALADASLIPGCFKEVQDVLPVDYAVVVDAVRPQLEELRREYLKKVVLLKQQQAEKLAEKQRAEAEAAAGGK</sequence>
<evidence type="ECO:0000313" key="3">
    <source>
        <dbReference type="EMBL" id="GIQ85150.1"/>
    </source>
</evidence>
<evidence type="ECO:0000256" key="1">
    <source>
        <dbReference type="SAM" id="Coils"/>
    </source>
</evidence>
<gene>
    <name evidence="3" type="ORF">KIPB_006778</name>
</gene>
<evidence type="ECO:0000256" key="2">
    <source>
        <dbReference type="SAM" id="MobiDB-lite"/>
    </source>
</evidence>
<dbReference type="EMBL" id="BDIP01001792">
    <property type="protein sequence ID" value="GIQ85150.1"/>
    <property type="molecule type" value="Genomic_DNA"/>
</dbReference>
<evidence type="ECO:0000313" key="4">
    <source>
        <dbReference type="Proteomes" id="UP000265618"/>
    </source>
</evidence>
<organism evidence="3 4">
    <name type="scientific">Kipferlia bialata</name>
    <dbReference type="NCBI Taxonomy" id="797122"/>
    <lineage>
        <taxon>Eukaryota</taxon>
        <taxon>Metamonada</taxon>
        <taxon>Carpediemonas-like organisms</taxon>
        <taxon>Kipferlia</taxon>
    </lineage>
</organism>